<organism evidence="5 6">
    <name type="scientific">Clostridium perfringens</name>
    <dbReference type="NCBI Taxonomy" id="1502"/>
    <lineage>
        <taxon>Bacteria</taxon>
        <taxon>Bacillati</taxon>
        <taxon>Bacillota</taxon>
        <taxon>Clostridia</taxon>
        <taxon>Eubacteriales</taxon>
        <taxon>Clostridiaceae</taxon>
        <taxon>Clostridium</taxon>
    </lineage>
</organism>
<dbReference type="PRINTS" id="PR00036">
    <property type="entry name" value="HTHLACI"/>
</dbReference>
<accession>A0AAW9IH05</accession>
<dbReference type="InterPro" id="IPR000843">
    <property type="entry name" value="HTH_LacI"/>
</dbReference>
<proteinExistence type="predicted"/>
<name>A0AAW9IH05_CLOPF</name>
<dbReference type="RefSeq" id="WP_322458598.1">
    <property type="nucleotide sequence ID" value="NZ_WNVC01000188.1"/>
</dbReference>
<dbReference type="EMBL" id="WNVC01000188">
    <property type="protein sequence ID" value="MDZ5000297.1"/>
    <property type="molecule type" value="Genomic_DNA"/>
</dbReference>
<keyword evidence="1" id="KW-0805">Transcription regulation</keyword>
<comment type="caution">
    <text evidence="5">The sequence shown here is derived from an EMBL/GenBank/DDBJ whole genome shotgun (WGS) entry which is preliminary data.</text>
</comment>
<protein>
    <submittedName>
        <fullName evidence="5">LacI family DNA-binding transcriptional regulator</fullName>
    </submittedName>
</protein>
<dbReference type="PROSITE" id="PS00356">
    <property type="entry name" value="HTH_LACI_1"/>
    <property type="match status" value="1"/>
</dbReference>
<dbReference type="Proteomes" id="UP001291306">
    <property type="component" value="Unassembled WGS sequence"/>
</dbReference>
<dbReference type="GO" id="GO:0000976">
    <property type="term" value="F:transcription cis-regulatory region binding"/>
    <property type="evidence" value="ECO:0007669"/>
    <property type="project" value="TreeGrafter"/>
</dbReference>
<evidence type="ECO:0000259" key="4">
    <source>
        <dbReference type="PROSITE" id="PS50932"/>
    </source>
</evidence>
<feature type="domain" description="HTH lacI-type" evidence="4">
    <location>
        <begin position="1"/>
        <end position="55"/>
    </location>
</feature>
<keyword evidence="3" id="KW-0804">Transcription</keyword>
<keyword evidence="2 5" id="KW-0238">DNA-binding</keyword>
<dbReference type="SMART" id="SM00354">
    <property type="entry name" value="HTH_LACI"/>
    <property type="match status" value="1"/>
</dbReference>
<dbReference type="CDD" id="cd01392">
    <property type="entry name" value="HTH_LacI"/>
    <property type="match status" value="1"/>
</dbReference>
<evidence type="ECO:0000256" key="3">
    <source>
        <dbReference type="ARBA" id="ARBA00023163"/>
    </source>
</evidence>
<dbReference type="PANTHER" id="PTHR30146:SF109">
    <property type="entry name" value="HTH-TYPE TRANSCRIPTIONAL REGULATOR GALS"/>
    <property type="match status" value="1"/>
</dbReference>
<dbReference type="AlphaFoldDB" id="A0AAW9IH05"/>
<dbReference type="SUPFAM" id="SSF47413">
    <property type="entry name" value="lambda repressor-like DNA-binding domains"/>
    <property type="match status" value="1"/>
</dbReference>
<reference evidence="5" key="1">
    <citation type="submission" date="2019-11" db="EMBL/GenBank/DDBJ databases">
        <title>Characterization of Clostridium perfringens isolates from swine manure treated agricultural soils.</title>
        <authorList>
            <person name="Wushke S.T."/>
        </authorList>
    </citation>
    <scope>NUCLEOTIDE SEQUENCE</scope>
    <source>
        <strain evidence="5">X26</strain>
    </source>
</reference>
<dbReference type="Gene3D" id="1.10.260.40">
    <property type="entry name" value="lambda repressor-like DNA-binding domains"/>
    <property type="match status" value="1"/>
</dbReference>
<dbReference type="PROSITE" id="PS50932">
    <property type="entry name" value="HTH_LACI_2"/>
    <property type="match status" value="1"/>
</dbReference>
<dbReference type="PANTHER" id="PTHR30146">
    <property type="entry name" value="LACI-RELATED TRANSCRIPTIONAL REPRESSOR"/>
    <property type="match status" value="1"/>
</dbReference>
<feature type="non-terminal residue" evidence="5">
    <location>
        <position position="65"/>
    </location>
</feature>
<evidence type="ECO:0000256" key="2">
    <source>
        <dbReference type="ARBA" id="ARBA00023125"/>
    </source>
</evidence>
<sequence length="65" mass="7033">MNISDIARLAGVGVGTVSRVLNNHPDVKDSTREKVLEIIKTSNYIPNNSARNLKKSNTNSIGVLV</sequence>
<evidence type="ECO:0000313" key="5">
    <source>
        <dbReference type="EMBL" id="MDZ5000297.1"/>
    </source>
</evidence>
<dbReference type="InterPro" id="IPR010982">
    <property type="entry name" value="Lambda_DNA-bd_dom_sf"/>
</dbReference>
<gene>
    <name evidence="5" type="ORF">GNF79_14685</name>
</gene>
<dbReference type="Pfam" id="PF00356">
    <property type="entry name" value="LacI"/>
    <property type="match status" value="1"/>
</dbReference>
<evidence type="ECO:0000256" key="1">
    <source>
        <dbReference type="ARBA" id="ARBA00023015"/>
    </source>
</evidence>
<dbReference type="GO" id="GO:0003700">
    <property type="term" value="F:DNA-binding transcription factor activity"/>
    <property type="evidence" value="ECO:0007669"/>
    <property type="project" value="TreeGrafter"/>
</dbReference>
<evidence type="ECO:0000313" key="6">
    <source>
        <dbReference type="Proteomes" id="UP001291306"/>
    </source>
</evidence>